<feature type="domain" description="ABM" evidence="1">
    <location>
        <begin position="49"/>
        <end position="101"/>
    </location>
</feature>
<keyword evidence="2" id="KW-0560">Oxidoreductase</keyword>
<gene>
    <name evidence="2" type="ORF">N4T19_05190</name>
</gene>
<evidence type="ECO:0000313" key="2">
    <source>
        <dbReference type="EMBL" id="UXC19517.1"/>
    </source>
</evidence>
<dbReference type="EMBL" id="CP104377">
    <property type="protein sequence ID" value="UXC19517.1"/>
    <property type="molecule type" value="Genomic_DNA"/>
</dbReference>
<keyword evidence="3" id="KW-1185">Reference proteome</keyword>
<name>A0ABY6A3G4_9BURK</name>
<dbReference type="GO" id="GO:0004497">
    <property type="term" value="F:monooxygenase activity"/>
    <property type="evidence" value="ECO:0007669"/>
    <property type="project" value="UniProtKB-KW"/>
</dbReference>
<keyword evidence="2" id="KW-0503">Monooxygenase</keyword>
<dbReference type="Pfam" id="PF03992">
    <property type="entry name" value="ABM"/>
    <property type="match status" value="1"/>
</dbReference>
<dbReference type="InterPro" id="IPR052936">
    <property type="entry name" value="Jasmonate_Hydroxylase-like"/>
</dbReference>
<dbReference type="InterPro" id="IPR007138">
    <property type="entry name" value="ABM_dom"/>
</dbReference>
<dbReference type="PANTHER" id="PTHR37811">
    <property type="entry name" value="BLL5343 PROTEIN"/>
    <property type="match status" value="1"/>
</dbReference>
<evidence type="ECO:0000313" key="3">
    <source>
        <dbReference type="Proteomes" id="UP001058290"/>
    </source>
</evidence>
<organism evidence="2 3">
    <name type="scientific">Comamonas squillarum</name>
    <dbReference type="NCBI Taxonomy" id="2977320"/>
    <lineage>
        <taxon>Bacteria</taxon>
        <taxon>Pseudomonadati</taxon>
        <taxon>Pseudomonadota</taxon>
        <taxon>Betaproteobacteria</taxon>
        <taxon>Burkholderiales</taxon>
        <taxon>Comamonadaceae</taxon>
        <taxon>Comamonas</taxon>
    </lineage>
</organism>
<protein>
    <submittedName>
        <fullName evidence="2">Antibiotic biosynthesis monooxygenase</fullName>
    </submittedName>
</protein>
<proteinExistence type="predicted"/>
<dbReference type="Gene3D" id="3.30.70.100">
    <property type="match status" value="1"/>
</dbReference>
<dbReference type="PANTHER" id="PTHR37811:SF2">
    <property type="entry name" value="ABM DOMAIN-CONTAINING PROTEIN"/>
    <property type="match status" value="1"/>
</dbReference>
<evidence type="ECO:0000259" key="1">
    <source>
        <dbReference type="Pfam" id="PF03992"/>
    </source>
</evidence>
<reference evidence="2" key="1">
    <citation type="submission" date="2022-09" db="EMBL/GenBank/DDBJ databases">
        <title>Bacterial diversity in gut of crayfish and pufferfish.</title>
        <authorList>
            <person name="Huang Y."/>
        </authorList>
    </citation>
    <scope>NUCLEOTIDE SEQUENCE</scope>
    <source>
        <strain evidence="2">PR12</strain>
    </source>
</reference>
<dbReference type="InterPro" id="IPR011008">
    <property type="entry name" value="Dimeric_a/b-barrel"/>
</dbReference>
<dbReference type="SUPFAM" id="SSF54909">
    <property type="entry name" value="Dimeric alpha+beta barrel"/>
    <property type="match status" value="1"/>
</dbReference>
<dbReference type="Proteomes" id="UP001058290">
    <property type="component" value="Chromosome"/>
</dbReference>
<sequence>MLAFLLFAPPQTTAMHSATFANTPQPPYYAVIFTSQRTNSEGQPYAHMADAMVALAEQQPGFLGAESTRGSDGLGITVSYWQTEDDIRRWKAQSDHLVAQRMGAERWCAHYQVRVAKVERAYGMQHASAA</sequence>
<dbReference type="RefSeq" id="WP_232539351.1">
    <property type="nucleotide sequence ID" value="NZ_CP104377.1"/>
</dbReference>
<accession>A0ABY6A3G4</accession>